<dbReference type="PANTHER" id="PTHR34473:SF2">
    <property type="entry name" value="UPF0699 TRANSMEMBRANE PROTEIN YDBT"/>
    <property type="match status" value="1"/>
</dbReference>
<evidence type="ECO:0000256" key="1">
    <source>
        <dbReference type="SAM" id="MobiDB-lite"/>
    </source>
</evidence>
<feature type="region of interest" description="Disordered" evidence="1">
    <location>
        <begin position="506"/>
        <end position="565"/>
    </location>
</feature>
<keyword evidence="2" id="KW-1133">Transmembrane helix</keyword>
<feature type="transmembrane region" description="Helical" evidence="2">
    <location>
        <begin position="267"/>
        <end position="284"/>
    </location>
</feature>
<evidence type="ECO:0000256" key="2">
    <source>
        <dbReference type="SAM" id="Phobius"/>
    </source>
</evidence>
<reference evidence="4 5" key="1">
    <citation type="submission" date="2016-06" db="EMBL/GenBank/DDBJ databases">
        <title>Genome sequencing of Cryobacterium arcticum PAMC 27867.</title>
        <authorList>
            <person name="Lee J."/>
            <person name="Kim O.-S."/>
        </authorList>
    </citation>
    <scope>NUCLEOTIDE SEQUENCE [LARGE SCALE GENOMIC DNA]</scope>
    <source>
        <strain evidence="4 5">PAMC 27867</strain>
    </source>
</reference>
<sequence length="565" mass="59760">MTSLADGDWHRLHPASPLLRGGIFVFALLGFVIANFRERVVDLVFGIPRESGDPLDTIYERGAVGWALLIAGGILVVILIGFSLSWRMHTFRVSDESVEVRSGILFRSHRKARLDRIQGVNIVRPLIPRLFGAAKLEVSVAGQDANVQLAYLGSALADGLRRDILQLASGARQPRVSPGQPGEPDEGIGSAEANGHGLRQGLGDYATARVGEFLAPELDPDAAPPQSVVRIPILRLIGSIVFSGFTLFLLVGVVALITSVVVGGSEWLLIAIVPGLIGSLGYYFSRFTKSLRYSIAGTSDGVRVGFGLLTTSNETLPPGRIHAVGVNQPLLWRPFGWWQIRINKAGHSTNEGAAGAAATTVLPVGSLRDVERVLELILPAFSDDAQRALIGRGLTSRGGDDGFHNAPRRAAWLRPFSWRRTGYAVAADVALLRRGVLARDLVLVPLARLQSVGIDQGPIRRRLRLATARLHTVAGPVSATLGVIDSIEAVRLFEAVSAGAVASADSDTSHHWSRTPAAAAPAAAAPAATDQPSAPAPEAPPAAAPTAATPPPTTTPLGPSTEVTW</sequence>
<dbReference type="Proteomes" id="UP000092582">
    <property type="component" value="Chromosome 1"/>
</dbReference>
<keyword evidence="2" id="KW-0472">Membrane</keyword>
<dbReference type="InterPro" id="IPR005182">
    <property type="entry name" value="YdbS-like_PH"/>
</dbReference>
<feature type="domain" description="YdbS-like PH" evidence="3">
    <location>
        <begin position="418"/>
        <end position="489"/>
    </location>
</feature>
<feature type="compositionally biased region" description="Pro residues" evidence="1">
    <location>
        <begin position="534"/>
        <end position="554"/>
    </location>
</feature>
<keyword evidence="5" id="KW-1185">Reference proteome</keyword>
<feature type="transmembrane region" description="Helical" evidence="2">
    <location>
        <begin position="236"/>
        <end position="261"/>
    </location>
</feature>
<dbReference type="AlphaFoldDB" id="A0A1B1BNY3"/>
<dbReference type="PIRSF" id="PIRSF026631">
    <property type="entry name" value="UCP026631"/>
    <property type="match status" value="1"/>
</dbReference>
<proteinExistence type="predicted"/>
<evidence type="ECO:0000313" key="4">
    <source>
        <dbReference type="EMBL" id="ANP74073.1"/>
    </source>
</evidence>
<dbReference type="RefSeq" id="WP_066597952.1">
    <property type="nucleotide sequence ID" value="NZ_CP016282.1"/>
</dbReference>
<feature type="transmembrane region" description="Helical" evidence="2">
    <location>
        <begin position="63"/>
        <end position="84"/>
    </location>
</feature>
<feature type="domain" description="YdbS-like PH" evidence="3">
    <location>
        <begin position="86"/>
        <end position="162"/>
    </location>
</feature>
<dbReference type="KEGG" id="cart:PA27867_3141"/>
<protein>
    <recommendedName>
        <fullName evidence="3">YdbS-like PH domain-containing protein</fullName>
    </recommendedName>
</protein>
<feature type="region of interest" description="Disordered" evidence="1">
    <location>
        <begin position="171"/>
        <end position="193"/>
    </location>
</feature>
<evidence type="ECO:0000259" key="3">
    <source>
        <dbReference type="Pfam" id="PF03703"/>
    </source>
</evidence>
<keyword evidence="2" id="KW-0812">Transmembrane</keyword>
<feature type="domain" description="YdbS-like PH" evidence="3">
    <location>
        <begin position="292"/>
        <end position="376"/>
    </location>
</feature>
<accession>A0A1B1BNY3</accession>
<dbReference type="PATRIC" id="fig|670052.7.peg.3231"/>
<dbReference type="EMBL" id="CP016282">
    <property type="protein sequence ID" value="ANP74073.1"/>
    <property type="molecule type" value="Genomic_DNA"/>
</dbReference>
<dbReference type="STRING" id="670052.PA27867_3141"/>
<dbReference type="OrthoDB" id="3190163at2"/>
<feature type="transmembrane region" description="Helical" evidence="2">
    <location>
        <begin position="18"/>
        <end position="36"/>
    </location>
</feature>
<dbReference type="PANTHER" id="PTHR34473">
    <property type="entry name" value="UPF0699 TRANSMEMBRANE PROTEIN YDBS"/>
    <property type="match status" value="1"/>
</dbReference>
<dbReference type="Pfam" id="PF03703">
    <property type="entry name" value="bPH_2"/>
    <property type="match status" value="3"/>
</dbReference>
<name>A0A1B1BNY3_9MICO</name>
<evidence type="ECO:0000313" key="5">
    <source>
        <dbReference type="Proteomes" id="UP000092582"/>
    </source>
</evidence>
<feature type="compositionally biased region" description="Low complexity" evidence="1">
    <location>
        <begin position="516"/>
        <end position="533"/>
    </location>
</feature>
<organism evidence="4 5">
    <name type="scientific">Cryobacterium arcticum</name>
    <dbReference type="NCBI Taxonomy" id="670052"/>
    <lineage>
        <taxon>Bacteria</taxon>
        <taxon>Bacillati</taxon>
        <taxon>Actinomycetota</taxon>
        <taxon>Actinomycetes</taxon>
        <taxon>Micrococcales</taxon>
        <taxon>Microbacteriaceae</taxon>
        <taxon>Cryobacterium</taxon>
    </lineage>
</organism>
<gene>
    <name evidence="4" type="ORF">PA27867_3141</name>
</gene>
<dbReference type="InterPro" id="IPR014529">
    <property type="entry name" value="UCP026631"/>
</dbReference>